<evidence type="ECO:0000313" key="6">
    <source>
        <dbReference type="Proteomes" id="UP001183615"/>
    </source>
</evidence>
<dbReference type="SUPFAM" id="SSF51735">
    <property type="entry name" value="NAD(P)-binding Rossmann-fold domains"/>
    <property type="match status" value="1"/>
</dbReference>
<dbReference type="InterPro" id="IPR002347">
    <property type="entry name" value="SDR_fam"/>
</dbReference>
<dbReference type="PROSITE" id="PS00061">
    <property type="entry name" value="ADH_SHORT"/>
    <property type="match status" value="1"/>
</dbReference>
<dbReference type="EMBL" id="JAVREV010000013">
    <property type="protein sequence ID" value="MDT0445415.1"/>
    <property type="molecule type" value="Genomic_DNA"/>
</dbReference>
<comment type="caution">
    <text evidence="5">The sequence shown here is derived from an EMBL/GenBank/DDBJ whole genome shotgun (WGS) entry which is preliminary data.</text>
</comment>
<feature type="domain" description="Ketoreductase" evidence="4">
    <location>
        <begin position="16"/>
        <end position="211"/>
    </location>
</feature>
<gene>
    <name evidence="5" type="ORF">RM779_22855</name>
</gene>
<name>A0ABU2SBD2_9ACTN</name>
<keyword evidence="6" id="KW-1185">Reference proteome</keyword>
<evidence type="ECO:0000256" key="1">
    <source>
        <dbReference type="ARBA" id="ARBA00006484"/>
    </source>
</evidence>
<comment type="similarity">
    <text evidence="1">Belongs to the short-chain dehydrogenases/reductases (SDR) family.</text>
</comment>
<organism evidence="5 6">
    <name type="scientific">Streptomyces johnsoniae</name>
    <dbReference type="NCBI Taxonomy" id="3075532"/>
    <lineage>
        <taxon>Bacteria</taxon>
        <taxon>Bacillati</taxon>
        <taxon>Actinomycetota</taxon>
        <taxon>Actinomycetes</taxon>
        <taxon>Kitasatosporales</taxon>
        <taxon>Streptomycetaceae</taxon>
        <taxon>Streptomyces</taxon>
    </lineage>
</organism>
<dbReference type="CDD" id="cd05233">
    <property type="entry name" value="SDR_c"/>
    <property type="match status" value="1"/>
</dbReference>
<dbReference type="PRINTS" id="PR00080">
    <property type="entry name" value="SDRFAMILY"/>
</dbReference>
<evidence type="ECO:0000259" key="4">
    <source>
        <dbReference type="SMART" id="SM00822"/>
    </source>
</evidence>
<dbReference type="InterPro" id="IPR057326">
    <property type="entry name" value="KR_dom"/>
</dbReference>
<proteinExistence type="inferred from homology"/>
<dbReference type="PANTHER" id="PTHR24321">
    <property type="entry name" value="DEHYDROGENASES, SHORT CHAIN"/>
    <property type="match status" value="1"/>
</dbReference>
<dbReference type="Pfam" id="PF13561">
    <property type="entry name" value="adh_short_C2"/>
    <property type="match status" value="1"/>
</dbReference>
<sequence>MNDHANRAPGGELKDAVVMVTGAGSGIGRATVAALARAGALVVAAGRRERPLRETLDLAALGRARGLAVTCDITREESVSAAVDTAVSEFGRLDSAVNTAGTFGPTGLLPVSLQEDAASVMTTNLMGMWLCLKHQSRAMIETGGGAIVTTGSVASFLGHSGSPMYAATKHGVVGLTKAAALQLAPHGIRVNAVCPGSTDTPMLRELYPAEGQLTARARRAPLGRLGAPEEVAAAAVWLASPASSYVTGQALAVDGGVTAGSAAPTRTTK</sequence>
<accession>A0ABU2SBD2</accession>
<dbReference type="InterPro" id="IPR020904">
    <property type="entry name" value="Sc_DH/Rdtase_CS"/>
</dbReference>
<keyword evidence="2" id="KW-0560">Oxidoreductase</keyword>
<dbReference type="SMART" id="SM00822">
    <property type="entry name" value="PKS_KR"/>
    <property type="match status" value="1"/>
</dbReference>
<dbReference type="Proteomes" id="UP001183615">
    <property type="component" value="Unassembled WGS sequence"/>
</dbReference>
<dbReference type="PRINTS" id="PR00081">
    <property type="entry name" value="GDHRDH"/>
</dbReference>
<dbReference type="InterPro" id="IPR036291">
    <property type="entry name" value="NAD(P)-bd_dom_sf"/>
</dbReference>
<dbReference type="PANTHER" id="PTHR24321:SF8">
    <property type="entry name" value="ESTRADIOL 17-BETA-DEHYDROGENASE 8-RELATED"/>
    <property type="match status" value="1"/>
</dbReference>
<evidence type="ECO:0000256" key="2">
    <source>
        <dbReference type="ARBA" id="ARBA00023002"/>
    </source>
</evidence>
<dbReference type="RefSeq" id="WP_311619619.1">
    <property type="nucleotide sequence ID" value="NZ_JAVREV010000013.1"/>
</dbReference>
<evidence type="ECO:0000313" key="5">
    <source>
        <dbReference type="EMBL" id="MDT0445415.1"/>
    </source>
</evidence>
<protein>
    <submittedName>
        <fullName evidence="5">SDR family oxidoreductase</fullName>
    </submittedName>
</protein>
<keyword evidence="3" id="KW-0520">NAD</keyword>
<evidence type="ECO:0000256" key="3">
    <source>
        <dbReference type="ARBA" id="ARBA00023027"/>
    </source>
</evidence>
<dbReference type="Gene3D" id="3.40.50.720">
    <property type="entry name" value="NAD(P)-binding Rossmann-like Domain"/>
    <property type="match status" value="1"/>
</dbReference>
<reference evidence="6" key="1">
    <citation type="submission" date="2023-07" db="EMBL/GenBank/DDBJ databases">
        <title>30 novel species of actinomycetes from the DSMZ collection.</title>
        <authorList>
            <person name="Nouioui I."/>
        </authorList>
    </citation>
    <scope>NUCLEOTIDE SEQUENCE [LARGE SCALE GENOMIC DNA]</scope>
    <source>
        <strain evidence="6">DSM 41886</strain>
    </source>
</reference>